<dbReference type="EMBL" id="UINC01206179">
    <property type="protein sequence ID" value="SVE27687.1"/>
    <property type="molecule type" value="Genomic_DNA"/>
</dbReference>
<organism evidence="1">
    <name type="scientific">marine metagenome</name>
    <dbReference type="NCBI Taxonomy" id="408172"/>
    <lineage>
        <taxon>unclassified sequences</taxon>
        <taxon>metagenomes</taxon>
        <taxon>ecological metagenomes</taxon>
    </lineage>
</organism>
<gene>
    <name evidence="1" type="ORF">METZ01_LOCUS480541</name>
</gene>
<reference evidence="1" key="1">
    <citation type="submission" date="2018-05" db="EMBL/GenBank/DDBJ databases">
        <authorList>
            <person name="Lanie J.A."/>
            <person name="Ng W.-L."/>
            <person name="Kazmierczak K.M."/>
            <person name="Andrzejewski T.M."/>
            <person name="Davidsen T.M."/>
            <person name="Wayne K.J."/>
            <person name="Tettelin H."/>
            <person name="Glass J.I."/>
            <person name="Rusch D."/>
            <person name="Podicherti R."/>
            <person name="Tsui H.-C.T."/>
            <person name="Winkler M.E."/>
        </authorList>
    </citation>
    <scope>NUCLEOTIDE SEQUENCE</scope>
</reference>
<name>A0A383C5J9_9ZZZZ</name>
<sequence length="32" mass="3995">AKKWRVIFTHYSSTPKRRLANWRGRFQLSKQF</sequence>
<dbReference type="AlphaFoldDB" id="A0A383C5J9"/>
<protein>
    <submittedName>
        <fullName evidence="1">Uncharacterized protein</fullName>
    </submittedName>
</protein>
<accession>A0A383C5J9</accession>
<feature type="non-terminal residue" evidence="1">
    <location>
        <position position="32"/>
    </location>
</feature>
<proteinExistence type="predicted"/>
<evidence type="ECO:0000313" key="1">
    <source>
        <dbReference type="EMBL" id="SVE27687.1"/>
    </source>
</evidence>
<feature type="non-terminal residue" evidence="1">
    <location>
        <position position="1"/>
    </location>
</feature>